<sequence length="165" mass="18100">MTLGRATRSLPRTNGNEQVRSPFTQCAGVAERDAAGAKRFISPRMVVASSENGRDRVTLTSKFVLVSLFYQSGVIVLRPAVDVNAVDVDRKPKTLILDIYVAQVLRVRRIVVINDSNGFTSFRFLIEQLGPRFSKMTRLVVDVSSLDAAITSVTDGLTLSLGIEQ</sequence>
<proteinExistence type="predicted"/>
<name>A0A4C2A2L7_EUMVA</name>
<feature type="compositionally biased region" description="Polar residues" evidence="1">
    <location>
        <begin position="10"/>
        <end position="21"/>
    </location>
</feature>
<organism evidence="2 3">
    <name type="scientific">Eumeta variegata</name>
    <name type="common">Bagworm moth</name>
    <name type="synonym">Eumeta japonica</name>
    <dbReference type="NCBI Taxonomy" id="151549"/>
    <lineage>
        <taxon>Eukaryota</taxon>
        <taxon>Metazoa</taxon>
        <taxon>Ecdysozoa</taxon>
        <taxon>Arthropoda</taxon>
        <taxon>Hexapoda</taxon>
        <taxon>Insecta</taxon>
        <taxon>Pterygota</taxon>
        <taxon>Neoptera</taxon>
        <taxon>Endopterygota</taxon>
        <taxon>Lepidoptera</taxon>
        <taxon>Glossata</taxon>
        <taxon>Ditrysia</taxon>
        <taxon>Tineoidea</taxon>
        <taxon>Psychidae</taxon>
        <taxon>Oiketicinae</taxon>
        <taxon>Eumeta</taxon>
    </lineage>
</organism>
<reference evidence="2 3" key="1">
    <citation type="journal article" date="2019" name="Commun. Biol.">
        <title>The bagworm genome reveals a unique fibroin gene that provides high tensile strength.</title>
        <authorList>
            <person name="Kono N."/>
            <person name="Nakamura H."/>
            <person name="Ohtoshi R."/>
            <person name="Tomita M."/>
            <person name="Numata K."/>
            <person name="Arakawa K."/>
        </authorList>
    </citation>
    <scope>NUCLEOTIDE SEQUENCE [LARGE SCALE GENOMIC DNA]</scope>
</reference>
<evidence type="ECO:0000256" key="1">
    <source>
        <dbReference type="SAM" id="MobiDB-lite"/>
    </source>
</evidence>
<accession>A0A4C2A2L7</accession>
<feature type="region of interest" description="Disordered" evidence="1">
    <location>
        <begin position="1"/>
        <end position="21"/>
    </location>
</feature>
<dbReference type="EMBL" id="BGZK01002441">
    <property type="protein sequence ID" value="GBP93982.1"/>
    <property type="molecule type" value="Genomic_DNA"/>
</dbReference>
<evidence type="ECO:0000313" key="3">
    <source>
        <dbReference type="Proteomes" id="UP000299102"/>
    </source>
</evidence>
<comment type="caution">
    <text evidence="2">The sequence shown here is derived from an EMBL/GenBank/DDBJ whole genome shotgun (WGS) entry which is preliminary data.</text>
</comment>
<dbReference type="Proteomes" id="UP000299102">
    <property type="component" value="Unassembled WGS sequence"/>
</dbReference>
<keyword evidence="3" id="KW-1185">Reference proteome</keyword>
<gene>
    <name evidence="2" type="ORF">EVAR_61496_1</name>
</gene>
<protein>
    <submittedName>
        <fullName evidence="2">Uncharacterized protein</fullName>
    </submittedName>
</protein>
<dbReference type="AlphaFoldDB" id="A0A4C2A2L7"/>
<evidence type="ECO:0000313" key="2">
    <source>
        <dbReference type="EMBL" id="GBP93982.1"/>
    </source>
</evidence>